<comment type="caution">
    <text evidence="1">The sequence shown here is derived from an EMBL/GenBank/DDBJ whole genome shotgun (WGS) entry which is preliminary data.</text>
</comment>
<organism evidence="1 2">
    <name type="scientific">Nannochloropsis salina CCMP1776</name>
    <dbReference type="NCBI Taxonomy" id="1027361"/>
    <lineage>
        <taxon>Eukaryota</taxon>
        <taxon>Sar</taxon>
        <taxon>Stramenopiles</taxon>
        <taxon>Ochrophyta</taxon>
        <taxon>Eustigmatophyceae</taxon>
        <taxon>Eustigmatales</taxon>
        <taxon>Monodopsidaceae</taxon>
        <taxon>Microchloropsis</taxon>
        <taxon>Microchloropsis salina</taxon>
    </lineage>
</organism>
<dbReference type="InterPro" id="IPR021883">
    <property type="entry name" value="LPA1-like"/>
</dbReference>
<dbReference type="PANTHER" id="PTHR35498:SF1">
    <property type="entry name" value="LOW PSII ACCUMULATION-LIKE PROTEIN"/>
    <property type="match status" value="1"/>
</dbReference>
<reference evidence="1 2" key="1">
    <citation type="submission" date="2019-01" db="EMBL/GenBank/DDBJ databases">
        <title>Nuclear Genome Assembly of the Microalgal Biofuel strain Nannochloropsis salina CCMP1776.</title>
        <authorList>
            <person name="Hovde B."/>
        </authorList>
    </citation>
    <scope>NUCLEOTIDE SEQUENCE [LARGE SCALE GENOMIC DNA]</scope>
    <source>
        <strain evidence="1 2">CCMP1776</strain>
    </source>
</reference>
<dbReference type="AlphaFoldDB" id="A0A4D9CZT5"/>
<sequence length="392" mass="42306">MIFRHFLIHRYSAAAPPVFAEGEGMHCLGFPAAAAVAACLVAFCLLPTSSGFPRPADFTPKLKTPFINVIPSSSSRKNPSRCVSTRFRRRFTVLLYQEDSGDKQKDAEERAQNIFPDEEDVGVEEDYSVMTRLREEAESPFRSLRFLIYGGVGASGAIGALTALTGALAAFSGVRGAVPLSESGKDIAIDLGAIGLAALLWNLDSQTKARKLGRLSRGAKIASLKVQVQDGDGAGERPVLSLADFRRDRGRARRVVIFAGGEDVVQAALNAAGGAGMKERLVRNAFLVVPLVLPADGEDNPSVLGLAQERLQGAQDEPHVGWPLLLREWQDYLAAEAAAARKQGIDPVKQGISVVLKLNGRVGQRAFGKPAWERLVGDVERRRRRGLDVTNI</sequence>
<protein>
    <submittedName>
        <fullName evidence="1">Uncharacterized protein</fullName>
    </submittedName>
</protein>
<name>A0A4D9CZT5_9STRA</name>
<dbReference type="OrthoDB" id="5130at2759"/>
<evidence type="ECO:0000313" key="2">
    <source>
        <dbReference type="Proteomes" id="UP000355283"/>
    </source>
</evidence>
<dbReference type="EMBL" id="SDOX01000092">
    <property type="protein sequence ID" value="TFJ82875.1"/>
    <property type="molecule type" value="Genomic_DNA"/>
</dbReference>
<accession>A0A4D9CZT5</accession>
<gene>
    <name evidence="1" type="ORF">NSK_005828</name>
</gene>
<dbReference type="Proteomes" id="UP000355283">
    <property type="component" value="Unassembled WGS sequence"/>
</dbReference>
<dbReference type="PANTHER" id="PTHR35498">
    <property type="entry name" value="PROTEIN LOW PSII ACCUMULATION 1, CHLOROPLASTIC"/>
    <property type="match status" value="1"/>
</dbReference>
<keyword evidence="2" id="KW-1185">Reference proteome</keyword>
<proteinExistence type="predicted"/>
<evidence type="ECO:0000313" key="1">
    <source>
        <dbReference type="EMBL" id="TFJ82875.1"/>
    </source>
</evidence>
<dbReference type="Pfam" id="PF11998">
    <property type="entry name" value="DUF3493"/>
    <property type="match status" value="1"/>
</dbReference>